<reference evidence="2 3" key="1">
    <citation type="submission" date="2017-11" db="EMBL/GenBank/DDBJ databases">
        <title>Draft genome sequence of Rhizobiales bacterium SY3-13.</title>
        <authorList>
            <person name="Sun C."/>
        </authorList>
    </citation>
    <scope>NUCLEOTIDE SEQUENCE [LARGE SCALE GENOMIC DNA]</scope>
    <source>
        <strain evidence="2 3">SY3-13</strain>
    </source>
</reference>
<proteinExistence type="predicted"/>
<feature type="compositionally biased region" description="Basic and acidic residues" evidence="1">
    <location>
        <begin position="136"/>
        <end position="152"/>
    </location>
</feature>
<feature type="region of interest" description="Disordered" evidence="1">
    <location>
        <begin position="133"/>
        <end position="168"/>
    </location>
</feature>
<dbReference type="EMBL" id="PHIG01000026">
    <property type="protein sequence ID" value="PJK30432.1"/>
    <property type="molecule type" value="Genomic_DNA"/>
</dbReference>
<name>A0A2M9G3Z0_9PROT</name>
<accession>A0A2M9G3Z0</accession>
<gene>
    <name evidence="2" type="ORF">CVT23_06710</name>
</gene>
<dbReference type="SUPFAM" id="SSF46785">
    <property type="entry name" value="Winged helix' DNA-binding domain"/>
    <property type="match status" value="1"/>
</dbReference>
<comment type="caution">
    <text evidence="2">The sequence shown here is derived from an EMBL/GenBank/DDBJ whole genome shotgun (WGS) entry which is preliminary data.</text>
</comment>
<dbReference type="AlphaFoldDB" id="A0A2M9G3Z0"/>
<dbReference type="InterPro" id="IPR036388">
    <property type="entry name" value="WH-like_DNA-bd_sf"/>
</dbReference>
<sequence length="272" mass="29418">MGRRKGASPQYEHAEPLGAKHVRLGETLMQTEAWQHLSLNGRCMLIELMRLHNGRNNGDIVLGIREAASRLGCSPNHAHKLLRELEDKGFLRRTKAGRFGLGDREASAWRLTMFGTLADRRPSAEYRTWKLPKPAAEAKHESHRQRPEDAHDATVTTVPDAPDDTVGRTPCNGHAAIGSLAGRTGCDTINIPSGEGAASDATGATGQCDIGALRKAFGSWVDDQPRGTSARVAREIGVTAGHLSSFRRGRYGLGRDPAQRLAALLKDAGLPK</sequence>
<evidence type="ECO:0000313" key="3">
    <source>
        <dbReference type="Proteomes" id="UP000229498"/>
    </source>
</evidence>
<evidence type="ECO:0000313" key="2">
    <source>
        <dbReference type="EMBL" id="PJK30432.1"/>
    </source>
</evidence>
<protein>
    <submittedName>
        <fullName evidence="2">Uncharacterized protein</fullName>
    </submittedName>
</protein>
<keyword evidence="3" id="KW-1185">Reference proteome</keyword>
<evidence type="ECO:0000256" key="1">
    <source>
        <dbReference type="SAM" id="MobiDB-lite"/>
    </source>
</evidence>
<dbReference type="Gene3D" id="1.10.10.10">
    <property type="entry name" value="Winged helix-like DNA-binding domain superfamily/Winged helix DNA-binding domain"/>
    <property type="match status" value="1"/>
</dbReference>
<organism evidence="2 3">
    <name type="scientific">Minwuia thermotolerans</name>
    <dbReference type="NCBI Taxonomy" id="2056226"/>
    <lineage>
        <taxon>Bacteria</taxon>
        <taxon>Pseudomonadati</taxon>
        <taxon>Pseudomonadota</taxon>
        <taxon>Alphaproteobacteria</taxon>
        <taxon>Minwuiales</taxon>
        <taxon>Minwuiaceae</taxon>
        <taxon>Minwuia</taxon>
    </lineage>
</organism>
<dbReference type="InterPro" id="IPR036390">
    <property type="entry name" value="WH_DNA-bd_sf"/>
</dbReference>
<dbReference type="Proteomes" id="UP000229498">
    <property type="component" value="Unassembled WGS sequence"/>
</dbReference>